<dbReference type="AlphaFoldDB" id="A0A3S0JBJ5"/>
<organism evidence="3 4">
    <name type="scientific">Hymenobacter gummosus</name>
    <dbReference type="NCBI Taxonomy" id="1776032"/>
    <lineage>
        <taxon>Bacteria</taxon>
        <taxon>Pseudomonadati</taxon>
        <taxon>Bacteroidota</taxon>
        <taxon>Cytophagia</taxon>
        <taxon>Cytophagales</taxon>
        <taxon>Hymenobacteraceae</taxon>
        <taxon>Hymenobacter</taxon>
    </lineage>
</organism>
<keyword evidence="1" id="KW-0812">Transmembrane</keyword>
<evidence type="ECO:0000313" key="4">
    <source>
        <dbReference type="Proteomes" id="UP000282184"/>
    </source>
</evidence>
<comment type="caution">
    <text evidence="3">The sequence shown here is derived from an EMBL/GenBank/DDBJ whole genome shotgun (WGS) entry which is preliminary data.</text>
</comment>
<keyword evidence="4" id="KW-1185">Reference proteome</keyword>
<gene>
    <name evidence="3" type="ORF">EJV47_09890</name>
</gene>
<protein>
    <submittedName>
        <fullName evidence="3">Uncharacterized protein</fullName>
    </submittedName>
</protein>
<evidence type="ECO:0000313" key="3">
    <source>
        <dbReference type="EMBL" id="RTQ50914.1"/>
    </source>
</evidence>
<evidence type="ECO:0000256" key="1">
    <source>
        <dbReference type="SAM" id="Phobius"/>
    </source>
</evidence>
<keyword evidence="1" id="KW-1133">Transmembrane helix</keyword>
<evidence type="ECO:0000256" key="2">
    <source>
        <dbReference type="SAM" id="SignalP"/>
    </source>
</evidence>
<proteinExistence type="predicted"/>
<sequence>MRYLCFIILLLAAAHGSSAQSVPADTPSTALPRPPRLADADTIRAIRHLYARRRGWGLAIWGGGTAACLAAGGIVAERNKYSGYYLDTPGMYIGLSLIAASVPIGVGGYISGGYGARHEARLIQRYENGEPLPRRIRRQLKARHFVP</sequence>
<keyword evidence="2" id="KW-0732">Signal</keyword>
<accession>A0A3S0JBJ5</accession>
<dbReference type="Proteomes" id="UP000282184">
    <property type="component" value="Unassembled WGS sequence"/>
</dbReference>
<name>A0A3S0JBJ5_9BACT</name>
<feature type="chain" id="PRO_5018771051" evidence="2">
    <location>
        <begin position="20"/>
        <end position="147"/>
    </location>
</feature>
<dbReference type="RefSeq" id="WP_126692979.1">
    <property type="nucleotide sequence ID" value="NZ_RXOF01000004.1"/>
</dbReference>
<dbReference type="EMBL" id="RXOF01000004">
    <property type="protein sequence ID" value="RTQ50914.1"/>
    <property type="molecule type" value="Genomic_DNA"/>
</dbReference>
<reference evidence="3 4" key="1">
    <citation type="submission" date="2018-12" db="EMBL/GenBank/DDBJ databases">
        <title>Hymenobacter gummosus sp. nov., isolated from a spring.</title>
        <authorList>
            <person name="Nie L."/>
        </authorList>
    </citation>
    <scope>NUCLEOTIDE SEQUENCE [LARGE SCALE GENOMIC DNA]</scope>
    <source>
        <strain evidence="3 4">KCTC 52166</strain>
    </source>
</reference>
<feature type="transmembrane region" description="Helical" evidence="1">
    <location>
        <begin position="91"/>
        <end position="116"/>
    </location>
</feature>
<keyword evidence="1" id="KW-0472">Membrane</keyword>
<feature type="signal peptide" evidence="2">
    <location>
        <begin position="1"/>
        <end position="19"/>
    </location>
</feature>